<dbReference type="AlphaFoldDB" id="A0A9P4KBP0"/>
<reference evidence="3" key="1">
    <citation type="journal article" date="2020" name="Stud. Mycol.">
        <title>101 Dothideomycetes genomes: A test case for predicting lifestyles and emergence of pathogens.</title>
        <authorList>
            <person name="Haridas S."/>
            <person name="Albert R."/>
            <person name="Binder M."/>
            <person name="Bloem J."/>
            <person name="LaButti K."/>
            <person name="Salamov A."/>
            <person name="Andreopoulos B."/>
            <person name="Baker S."/>
            <person name="Barry K."/>
            <person name="Bills G."/>
            <person name="Bluhm B."/>
            <person name="Cannon C."/>
            <person name="Castanera R."/>
            <person name="Culley D."/>
            <person name="Daum C."/>
            <person name="Ezra D."/>
            <person name="Gonzalez J."/>
            <person name="Henrissat B."/>
            <person name="Kuo A."/>
            <person name="Liang C."/>
            <person name="Lipzen A."/>
            <person name="Lutzoni F."/>
            <person name="Magnuson J."/>
            <person name="Mondo S."/>
            <person name="Nolan M."/>
            <person name="Ohm R."/>
            <person name="Pangilinan J."/>
            <person name="Park H.-J."/>
            <person name="Ramirez L."/>
            <person name="Alfaro M."/>
            <person name="Sun H."/>
            <person name="Tritt A."/>
            <person name="Yoshinaga Y."/>
            <person name="Zwiers L.-H."/>
            <person name="Turgeon B."/>
            <person name="Goodwin S."/>
            <person name="Spatafora J."/>
            <person name="Crous P."/>
            <person name="Grigoriev I."/>
        </authorList>
    </citation>
    <scope>NUCLEOTIDE SEQUENCE [LARGE SCALE GENOMIC DNA]</scope>
    <source>
        <strain evidence="3">CBS 304.66</strain>
    </source>
</reference>
<sequence length="169" mass="17265">MAPLPISLTTCHLNLLHPHATCITYARSTQKSLYTQAPLIIGVVVGVVASLLLLFASWWYGCLCCWSRKTARKKKDGYKTVGQGKINGTGPPIFVGPVVVDTEVGENYDSGGSGIMMDIGADGSDVSGDGGGSGDGTVLSLLGRIFSGSGGSGDSDSADFGGGGDCIVM</sequence>
<gene>
    <name evidence="2" type="ORF">CC78DRAFT_543849</name>
</gene>
<dbReference type="EMBL" id="ML986613">
    <property type="protein sequence ID" value="KAF2264812.1"/>
    <property type="molecule type" value="Genomic_DNA"/>
</dbReference>
<keyword evidence="1" id="KW-0472">Membrane</keyword>
<evidence type="ECO:0000313" key="3">
    <source>
        <dbReference type="Proteomes" id="UP000800093"/>
    </source>
</evidence>
<comment type="caution">
    <text evidence="2">The sequence shown here is derived from an EMBL/GenBank/DDBJ whole genome shotgun (WGS) entry which is preliminary data.</text>
</comment>
<evidence type="ECO:0000313" key="2">
    <source>
        <dbReference type="EMBL" id="KAF2264812.1"/>
    </source>
</evidence>
<protein>
    <submittedName>
        <fullName evidence="2">Uncharacterized protein</fullName>
    </submittedName>
</protein>
<keyword evidence="3" id="KW-1185">Reference proteome</keyword>
<dbReference type="Proteomes" id="UP000800093">
    <property type="component" value="Unassembled WGS sequence"/>
</dbReference>
<accession>A0A9P4KBP0</accession>
<proteinExistence type="predicted"/>
<organism evidence="2 3">
    <name type="scientific">Lojkania enalia</name>
    <dbReference type="NCBI Taxonomy" id="147567"/>
    <lineage>
        <taxon>Eukaryota</taxon>
        <taxon>Fungi</taxon>
        <taxon>Dikarya</taxon>
        <taxon>Ascomycota</taxon>
        <taxon>Pezizomycotina</taxon>
        <taxon>Dothideomycetes</taxon>
        <taxon>Pleosporomycetidae</taxon>
        <taxon>Pleosporales</taxon>
        <taxon>Pleosporales incertae sedis</taxon>
        <taxon>Lojkania</taxon>
    </lineage>
</organism>
<evidence type="ECO:0000256" key="1">
    <source>
        <dbReference type="SAM" id="Phobius"/>
    </source>
</evidence>
<feature type="transmembrane region" description="Helical" evidence="1">
    <location>
        <begin position="37"/>
        <end position="60"/>
    </location>
</feature>
<keyword evidence="1" id="KW-0812">Transmembrane</keyword>
<keyword evidence="1" id="KW-1133">Transmembrane helix</keyword>
<name>A0A9P4KBP0_9PLEO</name>